<feature type="compositionally biased region" description="Low complexity" evidence="1">
    <location>
        <begin position="727"/>
        <end position="738"/>
    </location>
</feature>
<feature type="region of interest" description="Disordered" evidence="1">
    <location>
        <begin position="727"/>
        <end position="753"/>
    </location>
</feature>
<feature type="region of interest" description="Disordered" evidence="1">
    <location>
        <begin position="1"/>
        <end position="478"/>
    </location>
</feature>
<sequence length="885" mass="88867">MSDERGRGAADDGRPGDAGEPASDAQEPEFGSSEWLLQQLTGGRRVGRRSAERDDEAGRAESAEEPTAVQDAAPASEEIPPVASGDAAANEPAAFDELLGSAVAPEAPPAAAAEPGPEPQTEFPVAFNWNLTPGEGVDPLVEPEPGPEPEVASSVDVPAAPNPEPVHDDAAEAQAAAWASFQSSEAAAEPTAKPEAEQPRADQEAEQPAWSLFDALVAEGPAQGAEAPEEPVAPASPVAPEPEPEPEPAAAPEYRSPLFEPTPAEEPEPPTAETPVAAGSWVIPPAEPPQPAEPVPPRTIFDPPAAASTPPTDADADERGHGLAALLGFGAPEEGEQSARSVIGDTTSIIPLVPGAVPPAPATPATPPASGPAATEPPSTEWAGSHQPDPWLDRPGHADPAPPTNPVLPPIDAAALFEPATDTAAHRAAAPELDALLRSESRPEPPTLPAEHSLPSEPETVLPPTAGTEPEPFAPTAAFPAVLPSEPEIPAAEAEIALGGVPSPATSPIDAASIAAAAETAAFESPAAAEETPDGDESDGLAELFGDVATIDDAPTYDAPTYDAETDDAPTDHAPIETDSAGTDDEPAAPARDEALDEAEQEPAAALEGPQLTATVPFFLPSPDTLGPTEEADGIDDAAATGGPAAGAAASPAPAAAQTSTPVTASTSPSAAAGPTAAPAGPGLWGSRNNRILFSVAGGLAVLLVLIGLFALGTRIPSLFGAAKPVPAPTASAASATPKPTPTPTPVPTVTPKPAPVGAGTHPWDALGGGECIQPFTTVWAQEFTVVDCATPHTAQLVYTNLLSADPAAPYPGADALAGQVPGLCTASGVVDLNAAGAYPDLQVIGSFPATEQQWKDGQRSYYCFVNRSGGEPLTTSVAGPGPTG</sequence>
<feature type="compositionally biased region" description="Low complexity" evidence="1">
    <location>
        <begin position="463"/>
        <end position="478"/>
    </location>
</feature>
<gene>
    <name evidence="3" type="ORF">P5G59_07245</name>
</gene>
<feature type="compositionally biased region" description="Pro residues" evidence="1">
    <location>
        <begin position="285"/>
        <end position="297"/>
    </location>
</feature>
<feature type="compositionally biased region" description="Basic and acidic residues" evidence="1">
    <location>
        <begin position="49"/>
        <end position="62"/>
    </location>
</feature>
<keyword evidence="2" id="KW-1133">Transmembrane helix</keyword>
<evidence type="ECO:0008006" key="5">
    <source>
        <dbReference type="Google" id="ProtNLM"/>
    </source>
</evidence>
<evidence type="ECO:0000313" key="3">
    <source>
        <dbReference type="EMBL" id="MDN4596929.1"/>
    </source>
</evidence>
<dbReference type="RefSeq" id="WP_301217427.1">
    <property type="nucleotide sequence ID" value="NZ_JAROCB010000002.1"/>
</dbReference>
<feature type="region of interest" description="Disordered" evidence="1">
    <location>
        <begin position="517"/>
        <end position="678"/>
    </location>
</feature>
<feature type="compositionally biased region" description="Low complexity" evidence="1">
    <location>
        <begin position="322"/>
        <end position="332"/>
    </location>
</feature>
<feature type="compositionally biased region" description="Pro residues" evidence="1">
    <location>
        <begin position="739"/>
        <end position="753"/>
    </location>
</feature>
<keyword evidence="2" id="KW-0472">Membrane</keyword>
<keyword evidence="4" id="KW-1185">Reference proteome</keyword>
<feature type="compositionally biased region" description="Low complexity" evidence="1">
    <location>
        <begin position="638"/>
        <end position="678"/>
    </location>
</feature>
<feature type="compositionally biased region" description="Basic and acidic residues" evidence="1">
    <location>
        <begin position="1"/>
        <end position="17"/>
    </location>
</feature>
<feature type="transmembrane region" description="Helical" evidence="2">
    <location>
        <begin position="692"/>
        <end position="712"/>
    </location>
</feature>
<comment type="caution">
    <text evidence="3">The sequence shown here is derived from an EMBL/GenBank/DDBJ whole genome shotgun (WGS) entry which is preliminary data.</text>
</comment>
<evidence type="ECO:0000256" key="2">
    <source>
        <dbReference type="SAM" id="Phobius"/>
    </source>
</evidence>
<feature type="compositionally biased region" description="Low complexity" evidence="1">
    <location>
        <begin position="172"/>
        <end position="191"/>
    </location>
</feature>
<feature type="compositionally biased region" description="Low complexity" evidence="1">
    <location>
        <begin position="517"/>
        <end position="530"/>
    </location>
</feature>
<organism evidence="3 4">
    <name type="scientific">Leifsonia virtsii</name>
    <dbReference type="NCBI Taxonomy" id="3035915"/>
    <lineage>
        <taxon>Bacteria</taxon>
        <taxon>Bacillati</taxon>
        <taxon>Actinomycetota</taxon>
        <taxon>Actinomycetes</taxon>
        <taxon>Micrococcales</taxon>
        <taxon>Microbacteriaceae</taxon>
        <taxon>Leifsonia</taxon>
    </lineage>
</organism>
<evidence type="ECO:0000256" key="1">
    <source>
        <dbReference type="SAM" id="MobiDB-lite"/>
    </source>
</evidence>
<feature type="compositionally biased region" description="Polar residues" evidence="1">
    <location>
        <begin position="338"/>
        <end position="349"/>
    </location>
</feature>
<name>A0ABT8IVT9_9MICO</name>
<proteinExistence type="predicted"/>
<dbReference type="EMBL" id="JAROCB010000002">
    <property type="protein sequence ID" value="MDN4596929.1"/>
    <property type="molecule type" value="Genomic_DNA"/>
</dbReference>
<feature type="compositionally biased region" description="Basic and acidic residues" evidence="1">
    <location>
        <begin position="192"/>
        <end position="203"/>
    </location>
</feature>
<reference evidence="3" key="1">
    <citation type="submission" date="2023-03" db="EMBL/GenBank/DDBJ databases">
        <title>MT1 and MT2 Draft Genomes of Novel Species.</title>
        <authorList>
            <person name="Venkateswaran K."/>
        </authorList>
    </citation>
    <scope>NUCLEOTIDE SEQUENCE</scope>
    <source>
        <strain evidence="3">F6_8S_P_1A</strain>
    </source>
</reference>
<dbReference type="Proteomes" id="UP001174210">
    <property type="component" value="Unassembled WGS sequence"/>
</dbReference>
<feature type="compositionally biased region" description="Low complexity" evidence="1">
    <location>
        <begin position="302"/>
        <end position="313"/>
    </location>
</feature>
<feature type="compositionally biased region" description="Low complexity" evidence="1">
    <location>
        <begin position="420"/>
        <end position="430"/>
    </location>
</feature>
<feature type="compositionally biased region" description="Low complexity" evidence="1">
    <location>
        <begin position="218"/>
        <end position="238"/>
    </location>
</feature>
<feature type="compositionally biased region" description="Pro residues" evidence="1">
    <location>
        <begin position="356"/>
        <end position="370"/>
    </location>
</feature>
<accession>A0ABT8IVT9</accession>
<feature type="compositionally biased region" description="Pro residues" evidence="1">
    <location>
        <begin position="400"/>
        <end position="409"/>
    </location>
</feature>
<feature type="compositionally biased region" description="Acidic residues" evidence="1">
    <location>
        <begin position="531"/>
        <end position="540"/>
    </location>
</feature>
<protein>
    <recommendedName>
        <fullName evidence="5">Septum formation-related domain-containing protein</fullName>
    </recommendedName>
</protein>
<feature type="compositionally biased region" description="Low complexity" evidence="1">
    <location>
        <begin position="371"/>
        <end position="380"/>
    </location>
</feature>
<keyword evidence="2" id="KW-0812">Transmembrane</keyword>
<evidence type="ECO:0000313" key="4">
    <source>
        <dbReference type="Proteomes" id="UP001174210"/>
    </source>
</evidence>